<dbReference type="InterPro" id="IPR036188">
    <property type="entry name" value="FAD/NAD-bd_sf"/>
</dbReference>
<evidence type="ECO:0000256" key="4">
    <source>
        <dbReference type="ARBA" id="ARBA00023002"/>
    </source>
</evidence>
<dbReference type="SUPFAM" id="SSF51905">
    <property type="entry name" value="FAD/NAD(P)-binding domain"/>
    <property type="match status" value="1"/>
</dbReference>
<protein>
    <recommendedName>
        <fullName evidence="7">FAD-binding domain-containing protein</fullName>
    </recommendedName>
</protein>
<feature type="region of interest" description="Disordered" evidence="6">
    <location>
        <begin position="375"/>
        <end position="397"/>
    </location>
</feature>
<sequence length="461" mass="50390">MTSPAAEPTAAPNPNPKPVLIIGAGVSGLLLAQRLRRAGVPFQIFERDADLDTRGLGWGLTLHWSLPALRALLPPQLVRRLPESYVDQAAVEAGRPSTFPFYDVSTGALVARTPPASETQRVRVSRQKLRKLLATGLSIEWNKAVRTAITGPDGAVTVTFDDGTSVEGSLVAACDGGSSRLRTALFPDHPKHFVPVRLLGVRIDCTPEEIAPLRELDAYFLQGTSSFNDVFVYFSILDTPNNYPSGNGNNGKYTTQMVVSWPVRSGFLGREEPLTIPDTDADRIALIQGLAETWAEPFRSIARLVAPDASVKALELYDWPPPKGLRTKGHVALVGDAVHPMTMYRGEGANHAIVDVLDLAEKVILPWFEGQKQQQQQQQLQQQQQQENGNNAGDNKTAVPDLRAALDAYEDAVVARARPAVLASRQAALDAHRWGRITDKSPLLTKRGMFIQFDEEGMTAW</sequence>
<dbReference type="InterPro" id="IPR002938">
    <property type="entry name" value="FAD-bd"/>
</dbReference>
<evidence type="ECO:0000259" key="7">
    <source>
        <dbReference type="Pfam" id="PF01494"/>
    </source>
</evidence>
<feature type="domain" description="FAD-binding" evidence="7">
    <location>
        <begin position="328"/>
        <end position="365"/>
    </location>
</feature>
<evidence type="ECO:0000256" key="6">
    <source>
        <dbReference type="SAM" id="MobiDB-lite"/>
    </source>
</evidence>
<reference evidence="8 9" key="1">
    <citation type="journal article" date="2024" name="Commun. Biol.">
        <title>Comparative genomic analysis of thermophilic fungi reveals convergent evolutionary adaptations and gene losses.</title>
        <authorList>
            <person name="Steindorff A.S."/>
            <person name="Aguilar-Pontes M.V."/>
            <person name="Robinson A.J."/>
            <person name="Andreopoulos B."/>
            <person name="LaButti K."/>
            <person name="Kuo A."/>
            <person name="Mondo S."/>
            <person name="Riley R."/>
            <person name="Otillar R."/>
            <person name="Haridas S."/>
            <person name="Lipzen A."/>
            <person name="Grimwood J."/>
            <person name="Schmutz J."/>
            <person name="Clum A."/>
            <person name="Reid I.D."/>
            <person name="Moisan M.C."/>
            <person name="Butler G."/>
            <person name="Nguyen T.T.M."/>
            <person name="Dewar K."/>
            <person name="Conant G."/>
            <person name="Drula E."/>
            <person name="Henrissat B."/>
            <person name="Hansel C."/>
            <person name="Singer S."/>
            <person name="Hutchinson M.I."/>
            <person name="de Vries R.P."/>
            <person name="Natvig D.O."/>
            <person name="Powell A.J."/>
            <person name="Tsang A."/>
            <person name="Grigoriev I.V."/>
        </authorList>
    </citation>
    <scope>NUCLEOTIDE SEQUENCE [LARGE SCALE GENOMIC DNA]</scope>
    <source>
        <strain evidence="8 9">CBS 620.91</strain>
    </source>
</reference>
<keyword evidence="3" id="KW-0274">FAD</keyword>
<dbReference type="Proteomes" id="UP001583172">
    <property type="component" value="Unassembled WGS sequence"/>
</dbReference>
<feature type="domain" description="FAD-binding" evidence="7">
    <location>
        <begin position="18"/>
        <end position="205"/>
    </location>
</feature>
<evidence type="ECO:0000256" key="3">
    <source>
        <dbReference type="ARBA" id="ARBA00022827"/>
    </source>
</evidence>
<gene>
    <name evidence="8" type="ORF">VTJ49DRAFT_2282</name>
</gene>
<organism evidence="8 9">
    <name type="scientific">Humicola insolens</name>
    <name type="common">Soft-rot fungus</name>
    <dbReference type="NCBI Taxonomy" id="85995"/>
    <lineage>
        <taxon>Eukaryota</taxon>
        <taxon>Fungi</taxon>
        <taxon>Dikarya</taxon>
        <taxon>Ascomycota</taxon>
        <taxon>Pezizomycotina</taxon>
        <taxon>Sordariomycetes</taxon>
        <taxon>Sordariomycetidae</taxon>
        <taxon>Sordariales</taxon>
        <taxon>Chaetomiaceae</taxon>
        <taxon>Mycothermus</taxon>
    </lineage>
</organism>
<evidence type="ECO:0000313" key="9">
    <source>
        <dbReference type="Proteomes" id="UP001583172"/>
    </source>
</evidence>
<keyword evidence="4" id="KW-0560">Oxidoreductase</keyword>
<name>A0ABR3VAI3_HUMIN</name>
<dbReference type="PANTHER" id="PTHR47178">
    <property type="entry name" value="MONOOXYGENASE, FAD-BINDING"/>
    <property type="match status" value="1"/>
</dbReference>
<accession>A0ABR3VAI3</accession>
<dbReference type="EMBL" id="JAZGSY010000197">
    <property type="protein sequence ID" value="KAL1838717.1"/>
    <property type="molecule type" value="Genomic_DNA"/>
</dbReference>
<evidence type="ECO:0000256" key="1">
    <source>
        <dbReference type="ARBA" id="ARBA00001974"/>
    </source>
</evidence>
<evidence type="ECO:0000256" key="5">
    <source>
        <dbReference type="ARBA" id="ARBA00023033"/>
    </source>
</evidence>
<dbReference type="Gene3D" id="3.50.50.60">
    <property type="entry name" value="FAD/NAD(P)-binding domain"/>
    <property type="match status" value="1"/>
</dbReference>
<feature type="compositionally biased region" description="Low complexity" evidence="6">
    <location>
        <begin position="375"/>
        <end position="386"/>
    </location>
</feature>
<keyword evidence="2" id="KW-0285">Flavoprotein</keyword>
<comment type="caution">
    <text evidence="8">The sequence shown here is derived from an EMBL/GenBank/DDBJ whole genome shotgun (WGS) entry which is preliminary data.</text>
</comment>
<dbReference type="PANTHER" id="PTHR47178:SF1">
    <property type="entry name" value="FAD-BINDING DOMAIN-CONTAINING PROTEIN-RELATED"/>
    <property type="match status" value="1"/>
</dbReference>
<keyword evidence="5" id="KW-0503">Monooxygenase</keyword>
<dbReference type="PRINTS" id="PR00420">
    <property type="entry name" value="RNGMNOXGNASE"/>
</dbReference>
<dbReference type="Pfam" id="PF01494">
    <property type="entry name" value="FAD_binding_3"/>
    <property type="match status" value="2"/>
</dbReference>
<keyword evidence="9" id="KW-1185">Reference proteome</keyword>
<evidence type="ECO:0000313" key="8">
    <source>
        <dbReference type="EMBL" id="KAL1838717.1"/>
    </source>
</evidence>
<comment type="cofactor">
    <cofactor evidence="1">
        <name>FAD</name>
        <dbReference type="ChEBI" id="CHEBI:57692"/>
    </cofactor>
</comment>
<proteinExistence type="predicted"/>
<evidence type="ECO:0000256" key="2">
    <source>
        <dbReference type="ARBA" id="ARBA00022630"/>
    </source>
</evidence>